<evidence type="ECO:0000256" key="5">
    <source>
        <dbReference type="ARBA" id="ARBA00022842"/>
    </source>
</evidence>
<keyword evidence="5 8" id="KW-0460">Magnesium</keyword>
<comment type="cofactor">
    <cofactor evidence="8">
        <name>Mg(2+)</name>
        <dbReference type="ChEBI" id="CHEBI:18420"/>
    </cofactor>
</comment>
<evidence type="ECO:0000256" key="1">
    <source>
        <dbReference type="ARBA" id="ARBA00022516"/>
    </source>
</evidence>
<evidence type="ECO:0000313" key="11">
    <source>
        <dbReference type="Proteomes" id="UP000007076"/>
    </source>
</evidence>
<dbReference type="GO" id="GO:0006633">
    <property type="term" value="P:fatty acid biosynthetic process"/>
    <property type="evidence" value="ECO:0007669"/>
    <property type="project" value="UniProtKB-UniRule"/>
</dbReference>
<keyword evidence="3 8" id="KW-0479">Metal-binding</keyword>
<proteinExistence type="inferred from homology"/>
<accession>E4N2H0</accession>
<dbReference type="PATRIC" id="fig|452652.3.peg.6621"/>
<feature type="binding site" evidence="8">
    <location>
        <position position="55"/>
    </location>
    <ligand>
        <name>Mg(2+)</name>
        <dbReference type="ChEBI" id="CHEBI:18420"/>
    </ligand>
</feature>
<dbReference type="HAMAP" id="MF_00101">
    <property type="entry name" value="AcpS"/>
    <property type="match status" value="1"/>
</dbReference>
<dbReference type="GO" id="GO:0008897">
    <property type="term" value="F:holo-[acyl-carrier-protein] synthase activity"/>
    <property type="evidence" value="ECO:0007669"/>
    <property type="project" value="UniProtKB-UniRule"/>
</dbReference>
<dbReference type="AlphaFoldDB" id="E4N2H0"/>
<dbReference type="GO" id="GO:0000287">
    <property type="term" value="F:magnesium ion binding"/>
    <property type="evidence" value="ECO:0007669"/>
    <property type="project" value="UniProtKB-UniRule"/>
</dbReference>
<dbReference type="GO" id="GO:0005737">
    <property type="term" value="C:cytoplasm"/>
    <property type="evidence" value="ECO:0007669"/>
    <property type="project" value="UniProtKB-SubCell"/>
</dbReference>
<dbReference type="EMBL" id="AP010968">
    <property type="protein sequence ID" value="BAJ32354.1"/>
    <property type="molecule type" value="Genomic_DNA"/>
</dbReference>
<comment type="similarity">
    <text evidence="8">Belongs to the P-Pant transferase superfamily. AcpS family.</text>
</comment>
<dbReference type="Pfam" id="PF01648">
    <property type="entry name" value="ACPS"/>
    <property type="match status" value="1"/>
</dbReference>
<dbReference type="EC" id="2.7.8.7" evidence="8"/>
<keyword evidence="7 8" id="KW-0275">Fatty acid biosynthesis</keyword>
<keyword evidence="4 8" id="KW-0276">Fatty acid metabolism</keyword>
<dbReference type="eggNOG" id="COG0736">
    <property type="taxonomic scope" value="Bacteria"/>
</dbReference>
<sequence>MSIGVDLLRVSRFTRAVASERARRRVFTANELARAGRYTGRRAEEWLAGRFCAKEAVAKALRRGLGQGLLWQDIEIAQDEYGAPVVVLTGGARRIAEAAGIVGVEVTLTHQEDWAISFAMAVRRTGGTA</sequence>
<dbReference type="Gene3D" id="3.90.470.20">
    <property type="entry name" value="4'-phosphopantetheinyl transferase domain"/>
    <property type="match status" value="1"/>
</dbReference>
<dbReference type="HOGENOM" id="CLU_089696_0_1_11"/>
<dbReference type="InterPro" id="IPR002582">
    <property type="entry name" value="ACPS"/>
</dbReference>
<comment type="catalytic activity">
    <reaction evidence="8">
        <text>apo-[ACP] + CoA = holo-[ACP] + adenosine 3',5'-bisphosphate + H(+)</text>
        <dbReference type="Rhea" id="RHEA:12068"/>
        <dbReference type="Rhea" id="RHEA-COMP:9685"/>
        <dbReference type="Rhea" id="RHEA-COMP:9690"/>
        <dbReference type="ChEBI" id="CHEBI:15378"/>
        <dbReference type="ChEBI" id="CHEBI:29999"/>
        <dbReference type="ChEBI" id="CHEBI:57287"/>
        <dbReference type="ChEBI" id="CHEBI:58343"/>
        <dbReference type="ChEBI" id="CHEBI:64479"/>
        <dbReference type="EC" id="2.7.8.7"/>
    </reaction>
</comment>
<dbReference type="RefSeq" id="WP_014139650.1">
    <property type="nucleotide sequence ID" value="NC_016109.1"/>
</dbReference>
<keyword evidence="11" id="KW-1185">Reference proteome</keyword>
<keyword evidence="2 8" id="KW-0808">Transferase</keyword>
<protein>
    <recommendedName>
        <fullName evidence="8">Holo-[acyl-carrier-protein] synthase</fullName>
        <shortName evidence="8">Holo-ACP synthase</shortName>
        <ecNumber evidence="8">2.7.8.7</ecNumber>
    </recommendedName>
    <alternativeName>
        <fullName evidence="8">4'-phosphopantetheinyl transferase AcpS</fullName>
    </alternativeName>
</protein>
<keyword evidence="1 8" id="KW-0444">Lipid biosynthesis</keyword>
<evidence type="ECO:0000256" key="7">
    <source>
        <dbReference type="ARBA" id="ARBA00023160"/>
    </source>
</evidence>
<dbReference type="InterPro" id="IPR008278">
    <property type="entry name" value="4-PPantetheinyl_Trfase_dom"/>
</dbReference>
<dbReference type="InterPro" id="IPR037143">
    <property type="entry name" value="4-PPantetheinyl_Trfase_dom_sf"/>
</dbReference>
<dbReference type="NCBIfam" id="TIGR00516">
    <property type="entry name" value="acpS"/>
    <property type="match status" value="1"/>
</dbReference>
<feature type="domain" description="4'-phosphopantetheinyl transferase" evidence="9">
    <location>
        <begin position="2"/>
        <end position="117"/>
    </location>
</feature>
<evidence type="ECO:0000256" key="4">
    <source>
        <dbReference type="ARBA" id="ARBA00022832"/>
    </source>
</evidence>
<evidence type="ECO:0000259" key="9">
    <source>
        <dbReference type="Pfam" id="PF01648"/>
    </source>
</evidence>
<organism evidence="10 11">
    <name type="scientific">Kitasatospora setae (strain ATCC 33774 / DSM 43861 / JCM 3304 / KCC A-0304 / NBRC 14216 / KM-6054)</name>
    <name type="common">Streptomyces setae</name>
    <dbReference type="NCBI Taxonomy" id="452652"/>
    <lineage>
        <taxon>Bacteria</taxon>
        <taxon>Bacillati</taxon>
        <taxon>Actinomycetota</taxon>
        <taxon>Actinomycetes</taxon>
        <taxon>Kitasatosporales</taxon>
        <taxon>Streptomycetaceae</taxon>
        <taxon>Kitasatospora</taxon>
    </lineage>
</organism>
<comment type="function">
    <text evidence="8">Transfers the 4'-phosphopantetheine moiety from coenzyme A to a Ser of acyl-carrier-protein.</text>
</comment>
<evidence type="ECO:0000256" key="6">
    <source>
        <dbReference type="ARBA" id="ARBA00023098"/>
    </source>
</evidence>
<dbReference type="NCBIfam" id="TIGR00556">
    <property type="entry name" value="pantethn_trn"/>
    <property type="match status" value="1"/>
</dbReference>
<comment type="subcellular location">
    <subcellularLocation>
        <location evidence="8">Cytoplasm</location>
    </subcellularLocation>
</comment>
<keyword evidence="8" id="KW-0963">Cytoplasm</keyword>
<feature type="binding site" evidence="8">
    <location>
        <position position="6"/>
    </location>
    <ligand>
        <name>Mg(2+)</name>
        <dbReference type="ChEBI" id="CHEBI:18420"/>
    </ligand>
</feature>
<dbReference type="Proteomes" id="UP000007076">
    <property type="component" value="Chromosome"/>
</dbReference>
<reference evidence="10 11" key="1">
    <citation type="journal article" date="2010" name="DNA Res.">
        <title>Genome sequence of Kitasatospora setae NBRC 14216T: an evolutionary snapshot of the family Streptomycetaceae.</title>
        <authorList>
            <person name="Ichikawa N."/>
            <person name="Oguchi A."/>
            <person name="Ikeda H."/>
            <person name="Ishikawa J."/>
            <person name="Kitani S."/>
            <person name="Watanabe Y."/>
            <person name="Nakamura S."/>
            <person name="Katano Y."/>
            <person name="Kishi E."/>
            <person name="Sasagawa M."/>
            <person name="Ankai A."/>
            <person name="Fukui S."/>
            <person name="Hashimoto Y."/>
            <person name="Kamata S."/>
            <person name="Otoguro M."/>
            <person name="Tanikawa S."/>
            <person name="Nihira T."/>
            <person name="Horinouchi S."/>
            <person name="Ohnishi Y."/>
            <person name="Hayakawa M."/>
            <person name="Kuzuyama T."/>
            <person name="Arisawa A."/>
            <person name="Nomoto F."/>
            <person name="Miura H."/>
            <person name="Takahashi Y."/>
            <person name="Fujita N."/>
        </authorList>
    </citation>
    <scope>NUCLEOTIDE SEQUENCE [LARGE SCALE GENOMIC DNA]</scope>
    <source>
        <strain evidence="11">ATCC 33774 / DSM 43861 / JCM 3304 / KCC A-0304 / NBRC 14216 / KM-6054</strain>
    </source>
</reference>
<evidence type="ECO:0000256" key="2">
    <source>
        <dbReference type="ARBA" id="ARBA00022679"/>
    </source>
</evidence>
<dbReference type="KEGG" id="ksk:KSE_65950"/>
<evidence type="ECO:0000313" key="10">
    <source>
        <dbReference type="EMBL" id="BAJ32354.1"/>
    </source>
</evidence>
<dbReference type="InterPro" id="IPR004568">
    <property type="entry name" value="Ppantetheine-prot_Trfase_dom"/>
</dbReference>
<name>E4N2H0_KITSK</name>
<keyword evidence="6 8" id="KW-0443">Lipid metabolism</keyword>
<gene>
    <name evidence="8" type="primary">acpS</name>
    <name evidence="10" type="synonym">acpS2</name>
    <name evidence="10" type="ordered locus">KSE_65950</name>
</gene>
<evidence type="ECO:0000256" key="8">
    <source>
        <dbReference type="HAMAP-Rule" id="MF_00101"/>
    </source>
</evidence>
<evidence type="ECO:0000256" key="3">
    <source>
        <dbReference type="ARBA" id="ARBA00022723"/>
    </source>
</evidence>
<dbReference type="STRING" id="452652.KSE_65950"/>
<dbReference type="SUPFAM" id="SSF56214">
    <property type="entry name" value="4'-phosphopantetheinyl transferase"/>
    <property type="match status" value="1"/>
</dbReference>